<evidence type="ECO:0000256" key="6">
    <source>
        <dbReference type="ARBA" id="ARBA00022968"/>
    </source>
</evidence>
<evidence type="ECO:0000313" key="14">
    <source>
        <dbReference type="EnsemblProtists" id="PYU1_T014775"/>
    </source>
</evidence>
<keyword evidence="15" id="KW-1185">Reference proteome</keyword>
<evidence type="ECO:0000256" key="9">
    <source>
        <dbReference type="ARBA" id="ARBA00023136"/>
    </source>
</evidence>
<evidence type="ECO:0000256" key="3">
    <source>
        <dbReference type="ARBA" id="ARBA00009105"/>
    </source>
</evidence>
<reference evidence="14" key="3">
    <citation type="submission" date="2015-02" db="UniProtKB">
        <authorList>
            <consortium name="EnsemblProtists"/>
        </authorList>
    </citation>
    <scope>IDENTIFICATION</scope>
    <source>
        <strain evidence="14">DAOM BR144</strain>
    </source>
</reference>
<keyword evidence="7 13" id="KW-1133">Transmembrane helix</keyword>
<feature type="transmembrane region" description="Helical" evidence="13">
    <location>
        <begin position="12"/>
        <end position="31"/>
    </location>
</feature>
<dbReference type="GO" id="GO:0000139">
    <property type="term" value="C:Golgi membrane"/>
    <property type="evidence" value="ECO:0007669"/>
    <property type="project" value="UniProtKB-SubCell"/>
</dbReference>
<protein>
    <submittedName>
        <fullName evidence="14">Uncharacterized protein</fullName>
    </submittedName>
</protein>
<dbReference type="Pfam" id="PF11051">
    <property type="entry name" value="Mannosyl_trans3"/>
    <property type="match status" value="1"/>
</dbReference>
<evidence type="ECO:0000256" key="8">
    <source>
        <dbReference type="ARBA" id="ARBA00023034"/>
    </source>
</evidence>
<dbReference type="PANTHER" id="PTHR31646:SF1">
    <property type="entry name" value="ALPHA-1,2-MANNOSYLTRANSFERASE MNN2"/>
    <property type="match status" value="1"/>
</dbReference>
<evidence type="ECO:0000256" key="7">
    <source>
        <dbReference type="ARBA" id="ARBA00022989"/>
    </source>
</evidence>
<feature type="coiled-coil region" evidence="11">
    <location>
        <begin position="187"/>
        <end position="221"/>
    </location>
</feature>
<comment type="subcellular location">
    <subcellularLocation>
        <location evidence="10">Endomembrane system</location>
        <topology evidence="10">Single-pass membrane protein</topology>
    </subcellularLocation>
    <subcellularLocation>
        <location evidence="1">Golgi apparatus membrane</location>
    </subcellularLocation>
    <subcellularLocation>
        <location evidence="2">Membrane</location>
        <topology evidence="2">Single-pass type II membrane protein</topology>
    </subcellularLocation>
</comment>
<sequence length="719" mass="81026">MGIWFLSRSIKWWVTLVMLVYIVVLLAFFGLDPNVNGSIVSRAAAAGGLGSRIISLTKQKAPMLVTAKPEDEFVPRPEEVAAINKLLGIQEGNVQTPPVAIAASTPQQPKGNPNAALQPGVRVPHHDGVVPNAVALRSNPVETNADAEDIDPTNTKDETANEGEVVAAVISAALAPFTSKDRSEWSVEDHSRELKRLQILRDTAQSEVARLQAILDAAKKMYAAQATELESIYAVRALDIRKHQPRRIRPNLSCLGWKQTAGCGPWGNREPEQDHACNQLVTGGVSGYCEMVDLDTDEHFRVMQLNCSSVRDHVSFSCTNAADFANFGLRSQEIYEKARDKPLASLQGAKGFGNGIVIVVYPKLMTSAYATIRTLRSYGCVLPIELWVLESEMARSPKKTEILRAVQEKYGPVSVKTIKDPTVTGFTTKIHAIYNSEFENVLFLDADNVPVKDPTYLFYSKEFQANSAIFWPDFWHPKNTIFNIQELSLLWELVDMPFVDMFEQESGQILINRRKSAVAMEVLQFYAFHRPNHFDRLILAHGDKDLFRLAWMKTNTDFYMVPYPPGAAGTIRENKFCGMTMVQYDATGEVLFLHRNAKKLNGRVTVMDEPYWTHLQSFDWRPDYWLHRRLQEAQVGSDPVASPMMSYQDIKTKYIIGIQSSAPLFREFQSCYGAERIAYPYFNLTEWNELPFRDIETQIINYAHEAALLTKASPKKHHN</sequence>
<proteinExistence type="inferred from homology"/>
<evidence type="ECO:0000256" key="13">
    <source>
        <dbReference type="SAM" id="Phobius"/>
    </source>
</evidence>
<dbReference type="VEuPathDB" id="FungiDB:PYU1_G014744"/>
<keyword evidence="8" id="KW-0333">Golgi apparatus</keyword>
<dbReference type="InterPro" id="IPR022751">
    <property type="entry name" value="Alpha_mannosyltransferase"/>
</dbReference>
<dbReference type="InterPro" id="IPR029044">
    <property type="entry name" value="Nucleotide-diphossugar_trans"/>
</dbReference>
<keyword evidence="11" id="KW-0175">Coiled coil</keyword>
<dbReference type="PANTHER" id="PTHR31646">
    <property type="entry name" value="ALPHA-1,2-MANNOSYLTRANSFERASE MNN2"/>
    <property type="match status" value="1"/>
</dbReference>
<keyword evidence="4" id="KW-0808">Transferase</keyword>
<evidence type="ECO:0000256" key="12">
    <source>
        <dbReference type="SAM" id="MobiDB-lite"/>
    </source>
</evidence>
<evidence type="ECO:0000256" key="2">
    <source>
        <dbReference type="ARBA" id="ARBA00004606"/>
    </source>
</evidence>
<evidence type="ECO:0000313" key="15">
    <source>
        <dbReference type="Proteomes" id="UP000019132"/>
    </source>
</evidence>
<dbReference type="GO" id="GO:0046354">
    <property type="term" value="P:mannan biosynthetic process"/>
    <property type="evidence" value="ECO:0007669"/>
    <property type="project" value="TreeGrafter"/>
</dbReference>
<keyword evidence="9 13" id="KW-0472">Membrane</keyword>
<dbReference type="EMBL" id="GL376579">
    <property type="status" value="NOT_ANNOTATED_CDS"/>
    <property type="molecule type" value="Genomic_DNA"/>
</dbReference>
<name>K3XC26_GLOUD</name>
<reference evidence="15" key="1">
    <citation type="journal article" date="2010" name="Genome Biol.">
        <title>Genome sequence of the necrotrophic plant pathogen Pythium ultimum reveals original pathogenicity mechanisms and effector repertoire.</title>
        <authorList>
            <person name="Levesque C.A."/>
            <person name="Brouwer H."/>
            <person name="Cano L."/>
            <person name="Hamilton J.P."/>
            <person name="Holt C."/>
            <person name="Huitema E."/>
            <person name="Raffaele S."/>
            <person name="Robideau G.P."/>
            <person name="Thines M."/>
            <person name="Win J."/>
            <person name="Zerillo M.M."/>
            <person name="Beakes G.W."/>
            <person name="Boore J.L."/>
            <person name="Busam D."/>
            <person name="Dumas B."/>
            <person name="Ferriera S."/>
            <person name="Fuerstenberg S.I."/>
            <person name="Gachon C.M."/>
            <person name="Gaulin E."/>
            <person name="Govers F."/>
            <person name="Grenville-Briggs L."/>
            <person name="Horner N."/>
            <person name="Hostetler J."/>
            <person name="Jiang R.H."/>
            <person name="Johnson J."/>
            <person name="Krajaejun T."/>
            <person name="Lin H."/>
            <person name="Meijer H.J."/>
            <person name="Moore B."/>
            <person name="Morris P."/>
            <person name="Phuntmart V."/>
            <person name="Puiu D."/>
            <person name="Shetty J."/>
            <person name="Stajich J.E."/>
            <person name="Tripathy S."/>
            <person name="Wawra S."/>
            <person name="van West P."/>
            <person name="Whitty B.R."/>
            <person name="Coutinho P.M."/>
            <person name="Henrissat B."/>
            <person name="Martin F."/>
            <person name="Thomas P.D."/>
            <person name="Tyler B.M."/>
            <person name="De Vries R.P."/>
            <person name="Kamoun S."/>
            <person name="Yandell M."/>
            <person name="Tisserat N."/>
            <person name="Buell C.R."/>
        </authorList>
    </citation>
    <scope>NUCLEOTIDE SEQUENCE</scope>
    <source>
        <strain evidence="15">DAOM:BR144</strain>
    </source>
</reference>
<dbReference type="STRING" id="431595.K3XC26"/>
<accession>K3XC26</accession>
<dbReference type="eggNOG" id="ENOG502RJZR">
    <property type="taxonomic scope" value="Eukaryota"/>
</dbReference>
<keyword evidence="6" id="KW-0735">Signal-anchor</keyword>
<evidence type="ECO:0000256" key="4">
    <source>
        <dbReference type="ARBA" id="ARBA00022679"/>
    </source>
</evidence>
<dbReference type="GO" id="GO:0000026">
    <property type="term" value="F:alpha-1,2-mannosyltransferase activity"/>
    <property type="evidence" value="ECO:0007669"/>
    <property type="project" value="TreeGrafter"/>
</dbReference>
<evidence type="ECO:0000256" key="10">
    <source>
        <dbReference type="ARBA" id="ARBA00037847"/>
    </source>
</evidence>
<evidence type="ECO:0000256" key="1">
    <source>
        <dbReference type="ARBA" id="ARBA00004394"/>
    </source>
</evidence>
<dbReference type="Gene3D" id="3.90.550.10">
    <property type="entry name" value="Spore Coat Polysaccharide Biosynthesis Protein SpsA, Chain A"/>
    <property type="match status" value="1"/>
</dbReference>
<evidence type="ECO:0000256" key="11">
    <source>
        <dbReference type="SAM" id="Coils"/>
    </source>
</evidence>
<keyword evidence="5 13" id="KW-0812">Transmembrane</keyword>
<organism evidence="14 15">
    <name type="scientific">Globisporangium ultimum (strain ATCC 200006 / CBS 805.95 / DAOM BR144)</name>
    <name type="common">Pythium ultimum</name>
    <dbReference type="NCBI Taxonomy" id="431595"/>
    <lineage>
        <taxon>Eukaryota</taxon>
        <taxon>Sar</taxon>
        <taxon>Stramenopiles</taxon>
        <taxon>Oomycota</taxon>
        <taxon>Peronosporomycetes</taxon>
        <taxon>Pythiales</taxon>
        <taxon>Pythiaceae</taxon>
        <taxon>Globisporangium</taxon>
    </lineage>
</organism>
<dbReference type="InParanoid" id="K3XC26"/>
<dbReference type="EnsemblProtists" id="PYU1_T014775">
    <property type="protein sequence ID" value="PYU1_T014775"/>
    <property type="gene ID" value="PYU1_G014744"/>
</dbReference>
<dbReference type="SUPFAM" id="SSF53448">
    <property type="entry name" value="Nucleotide-diphospho-sugar transferases"/>
    <property type="match status" value="1"/>
</dbReference>
<evidence type="ECO:0000256" key="5">
    <source>
        <dbReference type="ARBA" id="ARBA00022692"/>
    </source>
</evidence>
<dbReference type="Proteomes" id="UP000019132">
    <property type="component" value="Unassembled WGS sequence"/>
</dbReference>
<comment type="similarity">
    <text evidence="3">Belongs to the MNN1/MNT family.</text>
</comment>
<feature type="region of interest" description="Disordered" evidence="12">
    <location>
        <begin position="141"/>
        <end position="160"/>
    </location>
</feature>
<dbReference type="AlphaFoldDB" id="K3XC26"/>
<reference evidence="15" key="2">
    <citation type="submission" date="2010-04" db="EMBL/GenBank/DDBJ databases">
        <authorList>
            <person name="Buell R."/>
            <person name="Hamilton J."/>
            <person name="Hostetler J."/>
        </authorList>
    </citation>
    <scope>NUCLEOTIDE SEQUENCE [LARGE SCALE GENOMIC DNA]</scope>
    <source>
        <strain evidence="15">DAOM:BR144</strain>
    </source>
</reference>
<dbReference type="HOGENOM" id="CLU_018120_1_0_1"/>